<evidence type="ECO:0000313" key="5">
    <source>
        <dbReference type="EMBL" id="KAI5062980.1"/>
    </source>
</evidence>
<evidence type="ECO:0000313" key="6">
    <source>
        <dbReference type="Proteomes" id="UP000886520"/>
    </source>
</evidence>
<feature type="coiled-coil region" evidence="3">
    <location>
        <begin position="226"/>
        <end position="260"/>
    </location>
</feature>
<dbReference type="PANTHER" id="PTHR23076:SF58">
    <property type="entry name" value="INACTIVE ATP-DEPENDENT ZINC METALLOPROTEASE FTSHI 5, CHLOROPLASTIC-RELATED"/>
    <property type="match status" value="1"/>
</dbReference>
<protein>
    <recommendedName>
        <fullName evidence="4">AAA+ ATPase domain-containing protein</fullName>
    </recommendedName>
</protein>
<dbReference type="GO" id="GO:0005524">
    <property type="term" value="F:ATP binding"/>
    <property type="evidence" value="ECO:0007669"/>
    <property type="project" value="InterPro"/>
</dbReference>
<dbReference type="Proteomes" id="UP000886520">
    <property type="component" value="Chromosome 21"/>
</dbReference>
<dbReference type="Pfam" id="PF00004">
    <property type="entry name" value="AAA"/>
    <property type="match status" value="1"/>
</dbReference>
<organism evidence="5 6">
    <name type="scientific">Adiantum capillus-veneris</name>
    <name type="common">Maidenhair fern</name>
    <dbReference type="NCBI Taxonomy" id="13818"/>
    <lineage>
        <taxon>Eukaryota</taxon>
        <taxon>Viridiplantae</taxon>
        <taxon>Streptophyta</taxon>
        <taxon>Embryophyta</taxon>
        <taxon>Tracheophyta</taxon>
        <taxon>Polypodiopsida</taxon>
        <taxon>Polypodiidae</taxon>
        <taxon>Polypodiales</taxon>
        <taxon>Pteridineae</taxon>
        <taxon>Pteridaceae</taxon>
        <taxon>Vittarioideae</taxon>
        <taxon>Adiantum</taxon>
    </lineage>
</organism>
<dbReference type="OrthoDB" id="2016434at2759"/>
<dbReference type="InterPro" id="IPR003959">
    <property type="entry name" value="ATPase_AAA_core"/>
</dbReference>
<dbReference type="Gene3D" id="3.40.50.300">
    <property type="entry name" value="P-loop containing nucleotide triphosphate hydrolases"/>
    <property type="match status" value="1"/>
</dbReference>
<dbReference type="EMBL" id="JABFUD020000021">
    <property type="protein sequence ID" value="KAI5062980.1"/>
    <property type="molecule type" value="Genomic_DNA"/>
</dbReference>
<dbReference type="SUPFAM" id="SSF52540">
    <property type="entry name" value="P-loop containing nucleoside triphosphate hydrolases"/>
    <property type="match status" value="1"/>
</dbReference>
<dbReference type="InterPro" id="IPR003593">
    <property type="entry name" value="AAA+_ATPase"/>
</dbReference>
<dbReference type="InterPro" id="IPR037219">
    <property type="entry name" value="Peptidase_M41-like"/>
</dbReference>
<dbReference type="GO" id="GO:0016887">
    <property type="term" value="F:ATP hydrolysis activity"/>
    <property type="evidence" value="ECO:0007669"/>
    <property type="project" value="InterPro"/>
</dbReference>
<keyword evidence="1" id="KW-0150">Chloroplast</keyword>
<dbReference type="GO" id="GO:0006508">
    <property type="term" value="P:proteolysis"/>
    <property type="evidence" value="ECO:0007669"/>
    <property type="project" value="InterPro"/>
</dbReference>
<dbReference type="InterPro" id="IPR027417">
    <property type="entry name" value="P-loop_NTPase"/>
</dbReference>
<reference evidence="5" key="1">
    <citation type="submission" date="2021-01" db="EMBL/GenBank/DDBJ databases">
        <title>Adiantum capillus-veneris genome.</title>
        <authorList>
            <person name="Fang Y."/>
            <person name="Liao Q."/>
        </authorList>
    </citation>
    <scope>NUCLEOTIDE SEQUENCE</scope>
    <source>
        <strain evidence="5">H3</strain>
        <tissue evidence="5">Leaf</tissue>
    </source>
</reference>
<evidence type="ECO:0000256" key="2">
    <source>
        <dbReference type="ARBA" id="ARBA00022946"/>
    </source>
</evidence>
<keyword evidence="6" id="KW-1185">Reference proteome</keyword>
<feature type="domain" description="AAA+ ATPase" evidence="4">
    <location>
        <begin position="913"/>
        <end position="1053"/>
    </location>
</feature>
<proteinExistence type="predicted"/>
<gene>
    <name evidence="5" type="ORF">GOP47_0021527</name>
</gene>
<dbReference type="SMART" id="SM00382">
    <property type="entry name" value="AAA"/>
    <property type="match status" value="1"/>
</dbReference>
<dbReference type="InterPro" id="IPR003960">
    <property type="entry name" value="ATPase_AAA_CS"/>
</dbReference>
<evidence type="ECO:0000256" key="3">
    <source>
        <dbReference type="SAM" id="Coils"/>
    </source>
</evidence>
<dbReference type="Pfam" id="PF01434">
    <property type="entry name" value="Peptidase_M41"/>
    <property type="match status" value="1"/>
</dbReference>
<dbReference type="FunFam" id="3.40.50.300:FF:002568">
    <property type="entry name" value="Cell division protein (FtsH)"/>
    <property type="match status" value="1"/>
</dbReference>
<evidence type="ECO:0000256" key="1">
    <source>
        <dbReference type="ARBA" id="ARBA00022528"/>
    </source>
</evidence>
<dbReference type="GO" id="GO:0009535">
    <property type="term" value="C:chloroplast thylakoid membrane"/>
    <property type="evidence" value="ECO:0007669"/>
    <property type="project" value="TreeGrafter"/>
</dbReference>
<dbReference type="Gene3D" id="1.20.58.760">
    <property type="entry name" value="Peptidase M41"/>
    <property type="match status" value="1"/>
</dbReference>
<keyword evidence="1" id="KW-0934">Plastid</keyword>
<accession>A0A9D4Z6M4</accession>
<dbReference type="InterPro" id="IPR000642">
    <property type="entry name" value="Peptidase_M41"/>
</dbReference>
<evidence type="ECO:0000259" key="4">
    <source>
        <dbReference type="SMART" id="SM00382"/>
    </source>
</evidence>
<dbReference type="SUPFAM" id="SSF140990">
    <property type="entry name" value="FtsH protease domain-like"/>
    <property type="match status" value="1"/>
</dbReference>
<keyword evidence="2" id="KW-0809">Transit peptide</keyword>
<dbReference type="PROSITE" id="PS00674">
    <property type="entry name" value="AAA"/>
    <property type="match status" value="1"/>
</dbReference>
<keyword evidence="3" id="KW-0175">Coiled coil</keyword>
<dbReference type="GO" id="GO:0004176">
    <property type="term" value="F:ATP-dependent peptidase activity"/>
    <property type="evidence" value="ECO:0007669"/>
    <property type="project" value="InterPro"/>
</dbReference>
<dbReference type="GO" id="GO:0004222">
    <property type="term" value="F:metalloendopeptidase activity"/>
    <property type="evidence" value="ECO:0007669"/>
    <property type="project" value="InterPro"/>
</dbReference>
<sequence length="1410" mass="160753">MSVEALLTRSEVLSCSFALEGKPCLRFGSLKCGRSSIVCSRIHKKRCPGLPITRRKFAHFNRSPNELSRWVTLPRGLCRAQTMDFPPGMPFSSPVEVLHACRILRLELLFKPVVHIVRCLDFRESIFLSPPSHCLLVSRPLLCNLVSPNCRLTFIARVLGRVLLAVMLFVCIALQPVERFAAPAFAASSTADATNRDSRDFYEILFKKFEEKDEEMSRSEKLGGFQQRLRELHMKVKEKKQRAEAAKRALEELHKSESGEQFLSPQEKRVWTLLERTFQDFKEKLKEKLEAVSYAFPFEEELRSFFNKKIAELLTSKNKALGSGDEAALKQKVRGFIGEIRVEERKLQVKALREREEACKQLKVEELQLKDILARLINKHFTLQEQSQVSDGDKEESEEQIQALESEIQGVWERLLDVKATLWQREIGNLQEALVKLPSLEMQLEEGFWSALKDKTAASSAEETQQKEAQEKVVNDLTKVLNSVFEHKFLPEAVDIEPFETKVDDEILAYLDTLKAEEKPAKELLDTINKVIREDIEAEKMNTARTPRQGNVVVAPGLQRLKEEKRAELKQFLSKNPEVAREFAAQKQERVLTVRDRILAQTWYNEKGKRWEMSSEGLNYAVDKGLVDSARVRHDKCVMLFQLKGDTRTFFADLLAYDAAYFNYGGFKTLHTKMLGSGIPAPVVFMPIPWSQLDPMRVFFFPFRIILCKIGNLLKAFIQNPLATSFFQFTIHTIEELLGRVVFPLLEKLPNLIQNSIGLHLPENAPPRNKVPFLLALKRLVQGRLQRRIGQGEGNTAWWLTLPLRWFIMWIPYVYITKVLSKVLGQFLGPGEDTNDVEWKQKKGKEIMKKLKADNPKAIEDPVRQAFDKMKRVKDPAIRLEEFAGLEAVKEEINEIIKFLREPEIFKEMGARPPRGVLIAGRPGTGKTSLAIAIAAEAKVPLVDLNGLELEGGAWVGQGASNVRELFKTARELAPLIILMDDFDYFAGVRGESGDTRKQDHESLINQLLVELDGFETQEGVVLVATSSRPETIDEALRRPGRMDRTITLPMPNKSERETILRKSAKETMDDDLIELVDWNEMARKTAGMTPQQLKEVPAGLESIFVSWKYTDDEELFFVFKWIVKLNKITPDWLANSKWMLRWKSGLRDWLGLKVTKADVEAAVACVDVFNESRPGIEYENPGYIWTREFKFPHAVWAVGRGLLGALLPDFDILENIWLDQGSWEGIGFTRFTKRREGGYEETSTLTRTYYEKKLVHCFGSSVAAKLLLPFGKSNDLSNHELREAEKIATRMVLELGWGPDNGQTIYYSPTGDASLGMGDEVEMELEARVDMIYNAASDRATEMIMKNRHVLDALLEHVLEFDAISKEDIARLMMEHGAIHESEPFVLFPIAEVEEDIGEQTAKLLVAAS</sequence>
<dbReference type="PANTHER" id="PTHR23076">
    <property type="entry name" value="METALLOPROTEASE M41 FTSH"/>
    <property type="match status" value="1"/>
</dbReference>
<comment type="caution">
    <text evidence="5">The sequence shown here is derived from an EMBL/GenBank/DDBJ whole genome shotgun (WGS) entry which is preliminary data.</text>
</comment>
<name>A0A9D4Z6M4_ADICA</name>